<organism evidence="2 3">
    <name type="scientific">Hungatella effluvii</name>
    <dbReference type="NCBI Taxonomy" id="1096246"/>
    <lineage>
        <taxon>Bacteria</taxon>
        <taxon>Bacillati</taxon>
        <taxon>Bacillota</taxon>
        <taxon>Clostridia</taxon>
        <taxon>Lachnospirales</taxon>
        <taxon>Lachnospiraceae</taxon>
        <taxon>Hungatella</taxon>
    </lineage>
</organism>
<evidence type="ECO:0000256" key="1">
    <source>
        <dbReference type="SAM" id="Phobius"/>
    </source>
</evidence>
<reference evidence="2 3" key="1">
    <citation type="submission" date="2018-05" db="EMBL/GenBank/DDBJ databases">
        <title>Genomic Encyclopedia of Type Strains, Phase IV (KMG-IV): sequencing the most valuable type-strain genomes for metagenomic binning, comparative biology and taxonomic classification.</title>
        <authorList>
            <person name="Goeker M."/>
        </authorList>
    </citation>
    <scope>NUCLEOTIDE SEQUENCE [LARGE SCALE GENOMIC DNA]</scope>
    <source>
        <strain evidence="2 3">DSM 24995</strain>
    </source>
</reference>
<gene>
    <name evidence="2" type="ORF">DFR60_103163</name>
</gene>
<dbReference type="EMBL" id="QJKD01000003">
    <property type="protein sequence ID" value="PXX55112.1"/>
    <property type="molecule type" value="Genomic_DNA"/>
</dbReference>
<keyword evidence="3" id="KW-1185">Reference proteome</keyword>
<keyword evidence="1" id="KW-1133">Transmembrane helix</keyword>
<comment type="caution">
    <text evidence="2">The sequence shown here is derived from an EMBL/GenBank/DDBJ whole genome shotgun (WGS) entry which is preliminary data.</text>
</comment>
<dbReference type="RefSeq" id="WP_110322219.1">
    <property type="nucleotide sequence ID" value="NZ_QJKD01000003.1"/>
</dbReference>
<sequence>MSEDKIRSKALTLVIILLAVALYNNYRMKQELNNLRSEMSSMEAVLRNEINGVRNDADRKYESVTKKMEQDASLFSDTSIRLGMQDGKLVVTMRAVPKALEKNETVTASLTADGTVYRQALDAENQAQFMLEPAEWLEPAFVIESDTGYHQEILKPVYAVNTMLARVECDFYDYEANDEGRFHFWITGNTDGNPFEEDDITMAEAKIAANGMVESPGGYGGSHQGSGHSQAVTEAQAVEVQPAAYDQLAGEDLTLTKLSGEADKIVGYRIDVSDYIGRKDNVNYEVYLRITLKNGLQYVTGGPLVSFASTENSSSRSGGSENLAPVLDF</sequence>
<dbReference type="Proteomes" id="UP000248057">
    <property type="component" value="Unassembled WGS sequence"/>
</dbReference>
<evidence type="ECO:0000313" key="2">
    <source>
        <dbReference type="EMBL" id="PXX55112.1"/>
    </source>
</evidence>
<feature type="transmembrane region" description="Helical" evidence="1">
    <location>
        <begin position="6"/>
        <end position="26"/>
    </location>
</feature>
<protein>
    <submittedName>
        <fullName evidence="2">Uncharacterized protein</fullName>
    </submittedName>
</protein>
<keyword evidence="1" id="KW-0472">Membrane</keyword>
<evidence type="ECO:0000313" key="3">
    <source>
        <dbReference type="Proteomes" id="UP000248057"/>
    </source>
</evidence>
<dbReference type="GeneID" id="86060677"/>
<proteinExistence type="predicted"/>
<keyword evidence="1" id="KW-0812">Transmembrane</keyword>
<dbReference type="AlphaFoldDB" id="A0A2V3Y9D0"/>
<accession>A0A2V3Y9D0</accession>
<name>A0A2V3Y9D0_9FIRM</name>